<dbReference type="InterPro" id="IPR021259">
    <property type="entry name" value="DUF2817"/>
</dbReference>
<protein>
    <submittedName>
        <fullName evidence="1">M14 family metallopeptidase</fullName>
    </submittedName>
</protein>
<dbReference type="RefSeq" id="WP_279925564.1">
    <property type="nucleotide sequence ID" value="NZ_JARWBG010000001.1"/>
</dbReference>
<organism evidence="1 2">
    <name type="scientific">Streptomyces chengmaiensis</name>
    <dbReference type="NCBI Taxonomy" id="3040919"/>
    <lineage>
        <taxon>Bacteria</taxon>
        <taxon>Bacillati</taxon>
        <taxon>Actinomycetota</taxon>
        <taxon>Actinomycetes</taxon>
        <taxon>Kitasatosporales</taxon>
        <taxon>Streptomycetaceae</taxon>
        <taxon>Streptomyces</taxon>
    </lineage>
</organism>
<dbReference type="Proteomes" id="UP001223144">
    <property type="component" value="Unassembled WGS sequence"/>
</dbReference>
<keyword evidence="2" id="KW-1185">Reference proteome</keyword>
<gene>
    <name evidence="1" type="ORF">QCN29_01295</name>
</gene>
<sequence>MAYAFPFDYAQARKEFVHAADSAGARLRTFPLPGHRGPDGGELRVDTAYLGPAAPATLLVTVSGTHGIEGFCGSACQTRILLGEGVARTAAAQGTGVLLIHALNPYGFAHLRRVNEDNIDLNRNFVDHDRPPHNDPYDLVHSALTPQDGDAFRADGVAAGLARLRDRLGPQTLQEAVTRGQYRHPDGLFYGGRGPCWSQRVFRTIIADQIDGSGAAHIGYIDLHTGLGERGLGEPIFRGGRDAGAYERARRWYGDALTASEKGTSSSTPIVGNTATAVADGLGRDRRLTAVTLEFGTRPGPEVLLALCADNWLHLHREPADAARSELKTLIREAFSPADDEEWRTRVFRRTREVLAQALAGLASDASDAADTADRA</sequence>
<evidence type="ECO:0000313" key="1">
    <source>
        <dbReference type="EMBL" id="MDH2387442.1"/>
    </source>
</evidence>
<reference evidence="1 2" key="1">
    <citation type="submission" date="2023-04" db="EMBL/GenBank/DDBJ databases">
        <title>Streptomyces chengmaiensis sp. nov. isolated from the stem of mangrove plant in Hainan.</title>
        <authorList>
            <person name="Huang X."/>
            <person name="Zhou S."/>
            <person name="Chu X."/>
            <person name="Xie Y."/>
            <person name="Lin Y."/>
        </authorList>
    </citation>
    <scope>NUCLEOTIDE SEQUENCE [LARGE SCALE GENOMIC DNA]</scope>
    <source>
        <strain evidence="1 2">HNM0663</strain>
    </source>
</reference>
<dbReference type="Pfam" id="PF10994">
    <property type="entry name" value="DUF2817"/>
    <property type="match status" value="1"/>
</dbReference>
<evidence type="ECO:0000313" key="2">
    <source>
        <dbReference type="Proteomes" id="UP001223144"/>
    </source>
</evidence>
<dbReference type="SUPFAM" id="SSF53187">
    <property type="entry name" value="Zn-dependent exopeptidases"/>
    <property type="match status" value="1"/>
</dbReference>
<comment type="caution">
    <text evidence="1">The sequence shown here is derived from an EMBL/GenBank/DDBJ whole genome shotgun (WGS) entry which is preliminary data.</text>
</comment>
<dbReference type="EMBL" id="JARWBG010000001">
    <property type="protein sequence ID" value="MDH2387442.1"/>
    <property type="molecule type" value="Genomic_DNA"/>
</dbReference>
<accession>A0ABT6HFA2</accession>
<dbReference type="Gene3D" id="3.40.630.10">
    <property type="entry name" value="Zn peptidases"/>
    <property type="match status" value="1"/>
</dbReference>
<proteinExistence type="predicted"/>
<name>A0ABT6HFA2_9ACTN</name>
<dbReference type="CDD" id="cd06233">
    <property type="entry name" value="M14-like"/>
    <property type="match status" value="1"/>
</dbReference>